<evidence type="ECO:0000313" key="2">
    <source>
        <dbReference type="Proteomes" id="UP000192611"/>
    </source>
</evidence>
<evidence type="ECO:0000313" key="1">
    <source>
        <dbReference type="EMBL" id="OQX90308.1"/>
    </source>
</evidence>
<dbReference type="Proteomes" id="UP000192611">
    <property type="component" value="Unassembled WGS sequence"/>
</dbReference>
<accession>A0A1W9S0D3</accession>
<dbReference type="EMBL" id="NATQ01000072">
    <property type="protein sequence ID" value="OQX90308.1"/>
    <property type="molecule type" value="Genomic_DNA"/>
</dbReference>
<gene>
    <name evidence="1" type="ORF">B6D57_03815</name>
</gene>
<comment type="caution">
    <text evidence="1">The sequence shown here is derived from an EMBL/GenBank/DDBJ whole genome shotgun (WGS) entry which is preliminary data.</text>
</comment>
<proteinExistence type="predicted"/>
<organism evidence="1 2">
    <name type="scientific">Candidatus Coatesbacteria bacterium 4484_99</name>
    <dbReference type="NCBI Taxonomy" id="1970774"/>
    <lineage>
        <taxon>Bacteria</taxon>
        <taxon>Candidatus Coatesiibacteriota</taxon>
    </lineage>
</organism>
<name>A0A1W9S0D3_9BACT</name>
<sequence length="268" mass="30146">MNIPTRQLMKLITLLLTMIFLALLNSSTCKRGDTYTTGSKWRDGAWTRYRITYPDGKIEDVSLSITGKEGSNYEVEISTLGRRYVISIKTPEGGIIERNEPFIGQGQVILKKGGKQAMYVPVVRLEEIFEGYAPYNAFEIPELSMKGYGREMLSLPDGTEIETEHFKHISKGKTLEEIWVSPKVPILGIVKRTLKDGTSIMLVDYGGKGAMKLIEEEVLPYDPTAFEEEKPPEGETTEVIEGKEPEESEVISGGMLYKIIKPKLEEEK</sequence>
<reference evidence="2" key="1">
    <citation type="submission" date="2017-03" db="EMBL/GenBank/DDBJ databases">
        <title>Novel pathways for hydrocarbon cycling and metabolic interdependencies in hydrothermal sediment communities.</title>
        <authorList>
            <person name="Dombrowski N."/>
            <person name="Seitz K."/>
            <person name="Teske A."/>
            <person name="Baker B."/>
        </authorList>
    </citation>
    <scope>NUCLEOTIDE SEQUENCE [LARGE SCALE GENOMIC DNA]</scope>
</reference>
<protein>
    <submittedName>
        <fullName evidence="1">Uncharacterized protein</fullName>
    </submittedName>
</protein>
<dbReference type="AlphaFoldDB" id="A0A1W9S0D3"/>